<evidence type="ECO:0000256" key="3">
    <source>
        <dbReference type="ARBA" id="ARBA00021330"/>
    </source>
</evidence>
<dbReference type="GO" id="GO:0090486">
    <property type="term" value="F:small RNA 2'-O-methyltransferase activity"/>
    <property type="evidence" value="ECO:0007669"/>
    <property type="project" value="UniProtKB-EC"/>
</dbReference>
<gene>
    <name evidence="14" type="ORF">G3I74_02230</name>
</gene>
<evidence type="ECO:0000256" key="11">
    <source>
        <dbReference type="ARBA" id="ARBA00035025"/>
    </source>
</evidence>
<evidence type="ECO:0000256" key="5">
    <source>
        <dbReference type="ARBA" id="ARBA00022679"/>
    </source>
</evidence>
<dbReference type="EMBL" id="JAAGSC010000031">
    <property type="protein sequence ID" value="NDY94550.1"/>
    <property type="molecule type" value="Genomic_DNA"/>
</dbReference>
<comment type="caution">
    <text evidence="14">The sequence shown here is derived from an EMBL/GenBank/DDBJ whole genome shotgun (WGS) entry which is preliminary data.</text>
</comment>
<keyword evidence="15" id="KW-1185">Reference proteome</keyword>
<accession>A0A845UXH0</accession>
<dbReference type="AlphaFoldDB" id="A0A845UXH0"/>
<evidence type="ECO:0000256" key="8">
    <source>
        <dbReference type="ARBA" id="ARBA00022842"/>
    </source>
</evidence>
<evidence type="ECO:0000256" key="9">
    <source>
        <dbReference type="ARBA" id="ARBA00022884"/>
    </source>
</evidence>
<dbReference type="GO" id="GO:0046872">
    <property type="term" value="F:metal ion binding"/>
    <property type="evidence" value="ECO:0007669"/>
    <property type="project" value="UniProtKB-KW"/>
</dbReference>
<evidence type="ECO:0000259" key="13">
    <source>
        <dbReference type="Pfam" id="PF13649"/>
    </source>
</evidence>
<sequence length="201" mass="22344">MATTLHQARLDAVVEALLGAGVRRVADLGCGDGELLERLRAQSQFVRLLGIDVDEKILVAARERLGLDLFNHDERLQLCCGSFENTHWAGGPIDAAVFLETIEHIEPGRLSRVEQAIFCQLHPQFVVITTPNKDYNPLHGLAARERRHPGHRFEWTRAQFKAWCNGVAQRQAYRVGFHNIGPPDPVAGSSTQMACFSRSPG</sequence>
<comment type="similarity">
    <text evidence="2">Belongs to the methyltransferase superfamily. HEN1 family.</text>
</comment>
<dbReference type="GO" id="GO:0003723">
    <property type="term" value="F:RNA binding"/>
    <property type="evidence" value="ECO:0007669"/>
    <property type="project" value="UniProtKB-KW"/>
</dbReference>
<keyword evidence="7" id="KW-0479">Metal-binding</keyword>
<organism evidence="14 15">
    <name type="scientific">Wenzhouxiangella limi</name>
    <dbReference type="NCBI Taxonomy" id="2707351"/>
    <lineage>
        <taxon>Bacteria</taxon>
        <taxon>Pseudomonadati</taxon>
        <taxon>Pseudomonadota</taxon>
        <taxon>Gammaproteobacteria</taxon>
        <taxon>Chromatiales</taxon>
        <taxon>Wenzhouxiangellaceae</taxon>
        <taxon>Wenzhouxiangella</taxon>
    </lineage>
</organism>
<dbReference type="SUPFAM" id="SSF53335">
    <property type="entry name" value="S-adenosyl-L-methionine-dependent methyltransferases"/>
    <property type="match status" value="1"/>
</dbReference>
<comment type="catalytic activity">
    <reaction evidence="12">
        <text>small RNA 3'-end nucleotide + S-adenosyl-L-methionine = small RNA 3'-end 2'-O-methylnucleotide + S-adenosyl-L-homocysteine + H(+)</text>
        <dbReference type="Rhea" id="RHEA:37887"/>
        <dbReference type="Rhea" id="RHEA-COMP:10415"/>
        <dbReference type="Rhea" id="RHEA-COMP:10416"/>
        <dbReference type="ChEBI" id="CHEBI:15378"/>
        <dbReference type="ChEBI" id="CHEBI:57856"/>
        <dbReference type="ChEBI" id="CHEBI:59789"/>
        <dbReference type="ChEBI" id="CHEBI:74896"/>
        <dbReference type="ChEBI" id="CHEBI:74898"/>
        <dbReference type="EC" id="2.1.1.386"/>
    </reaction>
</comment>
<proteinExistence type="inferred from homology"/>
<name>A0A845UXH0_9GAMM</name>
<dbReference type="InterPro" id="IPR026610">
    <property type="entry name" value="Hen1"/>
</dbReference>
<dbReference type="CDD" id="cd02440">
    <property type="entry name" value="AdoMet_MTases"/>
    <property type="match status" value="1"/>
</dbReference>
<dbReference type="Gene3D" id="3.40.50.150">
    <property type="entry name" value="Vaccinia Virus protein VP39"/>
    <property type="match status" value="1"/>
</dbReference>
<dbReference type="InterPro" id="IPR041698">
    <property type="entry name" value="Methyltransf_25"/>
</dbReference>
<keyword evidence="8" id="KW-0460">Magnesium</keyword>
<evidence type="ECO:0000256" key="10">
    <source>
        <dbReference type="ARBA" id="ARBA00023158"/>
    </source>
</evidence>
<dbReference type="RefSeq" id="WP_164209876.1">
    <property type="nucleotide sequence ID" value="NZ_JAAGSC010000031.1"/>
</dbReference>
<evidence type="ECO:0000256" key="12">
    <source>
        <dbReference type="ARBA" id="ARBA00048418"/>
    </source>
</evidence>
<dbReference type="Pfam" id="PF13649">
    <property type="entry name" value="Methyltransf_25"/>
    <property type="match status" value="1"/>
</dbReference>
<reference evidence="14 15" key="1">
    <citation type="submission" date="2020-02" db="EMBL/GenBank/DDBJ databases">
        <authorList>
            <person name="Zhang X.-Y."/>
        </authorList>
    </citation>
    <scope>NUCLEOTIDE SEQUENCE [LARGE SCALE GENOMIC DNA]</scope>
    <source>
        <strain evidence="14 15">C33</strain>
    </source>
</reference>
<evidence type="ECO:0000313" key="14">
    <source>
        <dbReference type="EMBL" id="NDY94550.1"/>
    </source>
</evidence>
<evidence type="ECO:0000256" key="2">
    <source>
        <dbReference type="ARBA" id="ARBA00009026"/>
    </source>
</evidence>
<evidence type="ECO:0000256" key="1">
    <source>
        <dbReference type="ARBA" id="ARBA00001946"/>
    </source>
</evidence>
<dbReference type="GO" id="GO:0031047">
    <property type="term" value="P:regulatory ncRNA-mediated gene silencing"/>
    <property type="evidence" value="ECO:0007669"/>
    <property type="project" value="UniProtKB-KW"/>
</dbReference>
<keyword evidence="10" id="KW-0943">RNA-mediated gene silencing</keyword>
<evidence type="ECO:0000313" key="15">
    <source>
        <dbReference type="Proteomes" id="UP000484885"/>
    </source>
</evidence>
<dbReference type="InterPro" id="IPR029063">
    <property type="entry name" value="SAM-dependent_MTases_sf"/>
</dbReference>
<dbReference type="PANTHER" id="PTHR21404:SF3">
    <property type="entry name" value="SMALL RNA 2'-O-METHYLTRANSFERASE"/>
    <property type="match status" value="1"/>
</dbReference>
<dbReference type="Proteomes" id="UP000484885">
    <property type="component" value="Unassembled WGS sequence"/>
</dbReference>
<evidence type="ECO:0000256" key="4">
    <source>
        <dbReference type="ARBA" id="ARBA00022603"/>
    </source>
</evidence>
<evidence type="ECO:0000256" key="6">
    <source>
        <dbReference type="ARBA" id="ARBA00022691"/>
    </source>
</evidence>
<dbReference type="PANTHER" id="PTHR21404">
    <property type="entry name" value="HEN1"/>
    <property type="match status" value="1"/>
</dbReference>
<keyword evidence="9" id="KW-0694">RNA-binding</keyword>
<dbReference type="EC" id="2.1.1.386" evidence="11"/>
<feature type="domain" description="Methyltransferase" evidence="13">
    <location>
        <begin position="25"/>
        <end position="123"/>
    </location>
</feature>
<comment type="cofactor">
    <cofactor evidence="1">
        <name>Mg(2+)</name>
        <dbReference type="ChEBI" id="CHEBI:18420"/>
    </cofactor>
</comment>
<evidence type="ECO:0000256" key="7">
    <source>
        <dbReference type="ARBA" id="ARBA00022723"/>
    </source>
</evidence>
<keyword evidence="4 14" id="KW-0489">Methyltransferase</keyword>
<keyword evidence="6" id="KW-0949">S-adenosyl-L-methionine</keyword>
<protein>
    <recommendedName>
        <fullName evidence="3">Small RNA 2'-O-methyltransferase</fullName>
        <ecNumber evidence="11">2.1.1.386</ecNumber>
    </recommendedName>
</protein>
<keyword evidence="5 14" id="KW-0808">Transferase</keyword>
<dbReference type="GO" id="GO:0001510">
    <property type="term" value="P:RNA methylation"/>
    <property type="evidence" value="ECO:0007669"/>
    <property type="project" value="InterPro"/>
</dbReference>